<dbReference type="Gene3D" id="3.40.50.720">
    <property type="entry name" value="NAD(P)-binding Rossmann-like Domain"/>
    <property type="match status" value="1"/>
</dbReference>
<dbReference type="EMBL" id="CP074402">
    <property type="protein sequence ID" value="QVJ02445.1"/>
    <property type="molecule type" value="Genomic_DNA"/>
</dbReference>
<dbReference type="SUPFAM" id="SSF51735">
    <property type="entry name" value="NAD(P)-binding Rossmann-fold domains"/>
    <property type="match status" value="1"/>
</dbReference>
<dbReference type="PANTHER" id="PTHR43431:SF7">
    <property type="entry name" value="OXIDOREDUCTASE, SHORT CHAIN DEHYDROGENASE_REDUCTASE FAMILY (AFU_ORTHOLOGUE AFUA_5G14000)"/>
    <property type="match status" value="1"/>
</dbReference>
<dbReference type="Proteomes" id="UP000682416">
    <property type="component" value="Chromosome"/>
</dbReference>
<organism evidence="1 2">
    <name type="scientific">Nocardiopsis eucommiae</name>
    <dbReference type="NCBI Taxonomy" id="2831970"/>
    <lineage>
        <taxon>Bacteria</taxon>
        <taxon>Bacillati</taxon>
        <taxon>Actinomycetota</taxon>
        <taxon>Actinomycetes</taxon>
        <taxon>Streptosporangiales</taxon>
        <taxon>Nocardiopsidaceae</taxon>
        <taxon>Nocardiopsis</taxon>
    </lineage>
</organism>
<evidence type="ECO:0000313" key="2">
    <source>
        <dbReference type="Proteomes" id="UP000682416"/>
    </source>
</evidence>
<dbReference type="KEGG" id="nec:KGD82_07985"/>
<dbReference type="InterPro" id="IPR002347">
    <property type="entry name" value="SDR_fam"/>
</dbReference>
<name>A0A975LBB0_9ACTN</name>
<gene>
    <name evidence="1" type="ORF">KGD82_07985</name>
</gene>
<protein>
    <submittedName>
        <fullName evidence="1">SDR family NAD(P)-dependent oxidoreductase</fullName>
    </submittedName>
</protein>
<sequence length="247" mass="25938">MSKVIAVLGAGTGLGVSVARRFGREGFRVALVARRRDRLDALVESLAGEGVEAAAFSADLSEPAEVPALVAAVRDRFDRIDVVEYGPIGGAMPFTPAAELDAATLEGLSRLLLLTPVEVFRAVLPEMTERGDGALLMTTGYSAVRPMPHLSGVGPVMAAARNYLYSLNGELDGTGVYAGTLSVRAGIARSEMIEGQMGGTAAGSALLDAFPVVDPDELAEHYWDMYTERGGVERIHPEAPAPELLVG</sequence>
<dbReference type="Pfam" id="PF00106">
    <property type="entry name" value="adh_short"/>
    <property type="match status" value="1"/>
</dbReference>
<keyword evidence="2" id="KW-1185">Reference proteome</keyword>
<evidence type="ECO:0000313" key="1">
    <source>
        <dbReference type="EMBL" id="QVJ02445.1"/>
    </source>
</evidence>
<proteinExistence type="predicted"/>
<accession>A0A975LBB0</accession>
<dbReference type="InterPro" id="IPR036291">
    <property type="entry name" value="NAD(P)-bd_dom_sf"/>
</dbReference>
<dbReference type="RefSeq" id="WP_378734610.1">
    <property type="nucleotide sequence ID" value="NZ_CBDRIY010000001.1"/>
</dbReference>
<reference evidence="1" key="1">
    <citation type="submission" date="2021-05" db="EMBL/GenBank/DDBJ databases">
        <authorList>
            <person name="Kaiqin L."/>
            <person name="Jian G."/>
        </authorList>
    </citation>
    <scope>NUCLEOTIDE SEQUENCE</scope>
    <source>
        <strain evidence="1">HDS5</strain>
    </source>
</reference>
<dbReference type="AlphaFoldDB" id="A0A975LBB0"/>
<dbReference type="PANTHER" id="PTHR43431">
    <property type="entry name" value="OXIDOREDUCTASE, SHORT CHAIN DEHYDROGENASE/REDUCTASE FAMILY (AFU_ORTHOLOGUE AFUA_5G14000)"/>
    <property type="match status" value="1"/>
</dbReference>